<evidence type="ECO:0000256" key="2">
    <source>
        <dbReference type="ARBA" id="ARBA00022737"/>
    </source>
</evidence>
<evidence type="ECO:0000313" key="4">
    <source>
        <dbReference type="EMBL" id="OAX32532.1"/>
    </source>
</evidence>
<feature type="repeat" description="WD" evidence="3">
    <location>
        <begin position="35"/>
        <end position="70"/>
    </location>
</feature>
<dbReference type="InterPro" id="IPR001680">
    <property type="entry name" value="WD40_rpt"/>
</dbReference>
<dbReference type="OrthoDB" id="2684779at2759"/>
<protein>
    <submittedName>
        <fullName evidence="4">Uncharacterized protein</fullName>
    </submittedName>
</protein>
<name>A0A1B7MIW2_9AGAM</name>
<dbReference type="PROSITE" id="PS50294">
    <property type="entry name" value="WD_REPEATS_REGION"/>
    <property type="match status" value="1"/>
</dbReference>
<accession>A0A1B7MIW2</accession>
<sequence>MKNAEGDYARYDDQMDYWQLWVRDAETGRVIAGPLNGHTNTVETLDISPDGGILASGSGDGTVSLWDTTTWQSKVALECGD</sequence>
<dbReference type="EMBL" id="KV448982">
    <property type="protein sequence ID" value="OAX32532.1"/>
    <property type="molecule type" value="Genomic_DNA"/>
</dbReference>
<dbReference type="PROSITE" id="PS00678">
    <property type="entry name" value="WD_REPEATS_1"/>
    <property type="match status" value="1"/>
</dbReference>
<reference evidence="4 5" key="1">
    <citation type="submission" date="2016-06" db="EMBL/GenBank/DDBJ databases">
        <title>Comparative genomics of the ectomycorrhizal sister species Rhizopogon vinicolor and Rhizopogon vesiculosus (Basidiomycota: Boletales) reveals a divergence of the mating type B locus.</title>
        <authorList>
            <consortium name="DOE Joint Genome Institute"/>
            <person name="Mujic A.B."/>
            <person name="Kuo A."/>
            <person name="Tritt A."/>
            <person name="Lipzen A."/>
            <person name="Chen C."/>
            <person name="Johnson J."/>
            <person name="Sharma A."/>
            <person name="Barry K."/>
            <person name="Grigoriev I.V."/>
            <person name="Spatafora J.W."/>
        </authorList>
    </citation>
    <scope>NUCLEOTIDE SEQUENCE [LARGE SCALE GENOMIC DNA]</scope>
    <source>
        <strain evidence="4 5">AM-OR11-026</strain>
    </source>
</reference>
<evidence type="ECO:0000256" key="1">
    <source>
        <dbReference type="ARBA" id="ARBA00022574"/>
    </source>
</evidence>
<dbReference type="Gene3D" id="2.130.10.10">
    <property type="entry name" value="YVTN repeat-like/Quinoprotein amine dehydrogenase"/>
    <property type="match status" value="1"/>
</dbReference>
<dbReference type="InterPro" id="IPR015943">
    <property type="entry name" value="WD40/YVTN_repeat-like_dom_sf"/>
</dbReference>
<dbReference type="SMART" id="SM00320">
    <property type="entry name" value="WD40"/>
    <property type="match status" value="1"/>
</dbReference>
<organism evidence="4 5">
    <name type="scientific">Rhizopogon vinicolor AM-OR11-026</name>
    <dbReference type="NCBI Taxonomy" id="1314800"/>
    <lineage>
        <taxon>Eukaryota</taxon>
        <taxon>Fungi</taxon>
        <taxon>Dikarya</taxon>
        <taxon>Basidiomycota</taxon>
        <taxon>Agaricomycotina</taxon>
        <taxon>Agaricomycetes</taxon>
        <taxon>Agaricomycetidae</taxon>
        <taxon>Boletales</taxon>
        <taxon>Suillineae</taxon>
        <taxon>Rhizopogonaceae</taxon>
        <taxon>Rhizopogon</taxon>
    </lineage>
</organism>
<proteinExistence type="predicted"/>
<keyword evidence="5" id="KW-1185">Reference proteome</keyword>
<evidence type="ECO:0000313" key="5">
    <source>
        <dbReference type="Proteomes" id="UP000092154"/>
    </source>
</evidence>
<dbReference type="InParanoid" id="A0A1B7MIW2"/>
<dbReference type="Pfam" id="PF00400">
    <property type="entry name" value="WD40"/>
    <property type="match status" value="1"/>
</dbReference>
<dbReference type="Proteomes" id="UP000092154">
    <property type="component" value="Unassembled WGS sequence"/>
</dbReference>
<dbReference type="PROSITE" id="PS50082">
    <property type="entry name" value="WD_REPEATS_2"/>
    <property type="match status" value="1"/>
</dbReference>
<dbReference type="AlphaFoldDB" id="A0A1B7MIW2"/>
<evidence type="ECO:0000256" key="3">
    <source>
        <dbReference type="PROSITE-ProRule" id="PRU00221"/>
    </source>
</evidence>
<dbReference type="SUPFAM" id="SSF82171">
    <property type="entry name" value="DPP6 N-terminal domain-like"/>
    <property type="match status" value="1"/>
</dbReference>
<keyword evidence="2" id="KW-0677">Repeat</keyword>
<dbReference type="InterPro" id="IPR019775">
    <property type="entry name" value="WD40_repeat_CS"/>
</dbReference>
<gene>
    <name evidence="4" type="ORF">K503DRAFT_805154</name>
</gene>
<dbReference type="PANTHER" id="PTHR19879">
    <property type="entry name" value="TRANSCRIPTION INITIATION FACTOR TFIID"/>
    <property type="match status" value="1"/>
</dbReference>
<keyword evidence="1 3" id="KW-0853">WD repeat</keyword>
<dbReference type="PANTHER" id="PTHR19879:SF9">
    <property type="entry name" value="TRANSCRIPTION INITIATION FACTOR TFIID SUBUNIT 5"/>
    <property type="match status" value="1"/>
</dbReference>